<proteinExistence type="predicted"/>
<reference evidence="1 2" key="1">
    <citation type="submission" date="2022-05" db="EMBL/GenBank/DDBJ databases">
        <title>A multi-omics perspective on studying reproductive biology in Daphnia sinensis.</title>
        <authorList>
            <person name="Jia J."/>
        </authorList>
    </citation>
    <scope>NUCLEOTIDE SEQUENCE [LARGE SCALE GENOMIC DNA]</scope>
    <source>
        <strain evidence="1 2">WSL</strain>
    </source>
</reference>
<name>A0AAD5KZ42_9CRUS</name>
<keyword evidence="2" id="KW-1185">Reference proteome</keyword>
<accession>A0AAD5KZ42</accession>
<comment type="caution">
    <text evidence="1">The sequence shown here is derived from an EMBL/GenBank/DDBJ whole genome shotgun (WGS) entry which is preliminary data.</text>
</comment>
<evidence type="ECO:0000313" key="1">
    <source>
        <dbReference type="EMBL" id="KAI9563127.1"/>
    </source>
</evidence>
<protein>
    <submittedName>
        <fullName evidence="1">Uncharacterized protein</fullName>
    </submittedName>
</protein>
<dbReference type="AlphaFoldDB" id="A0AAD5KZ42"/>
<evidence type="ECO:0000313" key="2">
    <source>
        <dbReference type="Proteomes" id="UP000820818"/>
    </source>
</evidence>
<dbReference type="EMBL" id="WJBH02000002">
    <property type="protein sequence ID" value="KAI9563127.1"/>
    <property type="molecule type" value="Genomic_DNA"/>
</dbReference>
<organism evidence="1 2">
    <name type="scientific">Daphnia sinensis</name>
    <dbReference type="NCBI Taxonomy" id="1820382"/>
    <lineage>
        <taxon>Eukaryota</taxon>
        <taxon>Metazoa</taxon>
        <taxon>Ecdysozoa</taxon>
        <taxon>Arthropoda</taxon>
        <taxon>Crustacea</taxon>
        <taxon>Branchiopoda</taxon>
        <taxon>Diplostraca</taxon>
        <taxon>Cladocera</taxon>
        <taxon>Anomopoda</taxon>
        <taxon>Daphniidae</taxon>
        <taxon>Daphnia</taxon>
        <taxon>Daphnia similis group</taxon>
    </lineage>
</organism>
<dbReference type="Proteomes" id="UP000820818">
    <property type="component" value="Linkage Group LG2"/>
</dbReference>
<sequence>MLRMRNLWSIFFSSGKVYNKTELPTRIQRKEMVTFYYVSEGYSDFPLWFGKNKVDWQ</sequence>
<gene>
    <name evidence="1" type="ORF">GHT06_010584</name>
</gene>